<comment type="caution">
    <text evidence="2">The sequence shown here is derived from an EMBL/GenBank/DDBJ whole genome shotgun (WGS) entry which is preliminary data.</text>
</comment>
<accession>A0A1J5F605</accession>
<dbReference type="Proteomes" id="UP000183922">
    <property type="component" value="Unassembled WGS sequence"/>
</dbReference>
<dbReference type="Gene3D" id="3.30.2310.20">
    <property type="entry name" value="RelE-like"/>
    <property type="match status" value="1"/>
</dbReference>
<dbReference type="InterPro" id="IPR035093">
    <property type="entry name" value="RelE/ParE_toxin_dom_sf"/>
</dbReference>
<dbReference type="EMBL" id="MNYR01000039">
    <property type="protein sequence ID" value="OIP55669.1"/>
    <property type="molecule type" value="Genomic_DNA"/>
</dbReference>
<evidence type="ECO:0008006" key="4">
    <source>
        <dbReference type="Google" id="ProtNLM"/>
    </source>
</evidence>
<proteinExistence type="predicted"/>
<dbReference type="InterPro" id="IPR007712">
    <property type="entry name" value="RelE/ParE_toxin"/>
</dbReference>
<keyword evidence="1" id="KW-1277">Toxin-antitoxin system</keyword>
<evidence type="ECO:0000313" key="3">
    <source>
        <dbReference type="Proteomes" id="UP000183922"/>
    </source>
</evidence>
<dbReference type="Pfam" id="PF05016">
    <property type="entry name" value="ParE_toxin"/>
    <property type="match status" value="1"/>
</dbReference>
<dbReference type="STRING" id="1805236.AUK13_02560"/>
<evidence type="ECO:0000256" key="1">
    <source>
        <dbReference type="ARBA" id="ARBA00022649"/>
    </source>
</evidence>
<reference evidence="2 3" key="1">
    <citation type="journal article" date="2016" name="Environ. Microbiol.">
        <title>Genomic resolution of a cold subsurface aquifer community provides metabolic insights for novel microbes adapted to high CO concentrations.</title>
        <authorList>
            <person name="Probst A.J."/>
            <person name="Castelle C.J."/>
            <person name="Singh A."/>
            <person name="Brown C.T."/>
            <person name="Anantharaman K."/>
            <person name="Sharon I."/>
            <person name="Hug L.A."/>
            <person name="Burstein D."/>
            <person name="Emerson J.B."/>
            <person name="Thomas B.C."/>
            <person name="Banfield J.F."/>
        </authorList>
    </citation>
    <scope>NUCLEOTIDE SEQUENCE [LARGE SCALE GENOMIC DNA]</scope>
    <source>
        <strain evidence="2">CG2_30_39_24</strain>
    </source>
</reference>
<organism evidence="2 3">
    <name type="scientific">Candidatus Kuenenbacteria bacterium CG2_30_39_24</name>
    <dbReference type="NCBI Taxonomy" id="1805236"/>
    <lineage>
        <taxon>Bacteria</taxon>
        <taxon>Candidatus Kueneniibacteriota</taxon>
    </lineage>
</organism>
<gene>
    <name evidence="2" type="ORF">AUK13_02560</name>
</gene>
<protein>
    <recommendedName>
        <fullName evidence="4">Toxin YoeB</fullName>
    </recommendedName>
</protein>
<dbReference type="AlphaFoldDB" id="A0A1J5F605"/>
<sequence>MEITYSKNFLKSVKLTPKPIQRKLANLLEILRENPFHPSLHTKPLVGKLKGFYSFRTTRDWRVIFIFLNSNKIFLIDIAHRKDIYR</sequence>
<dbReference type="SUPFAM" id="SSF143011">
    <property type="entry name" value="RelE-like"/>
    <property type="match status" value="1"/>
</dbReference>
<evidence type="ECO:0000313" key="2">
    <source>
        <dbReference type="EMBL" id="OIP55669.1"/>
    </source>
</evidence>
<name>A0A1J5F605_9BACT</name>
<dbReference type="NCBIfam" id="TIGR02385">
    <property type="entry name" value="RelE_StbE"/>
    <property type="match status" value="1"/>
</dbReference>